<reference evidence="3 4" key="1">
    <citation type="journal article" date="2019" name="Int. J. Syst. Evol. Microbiol.">
        <title>The Global Catalogue of Microorganisms (GCM) 10K type strain sequencing project: providing services to taxonomists for standard genome sequencing and annotation.</title>
        <authorList>
            <consortium name="The Broad Institute Genomics Platform"/>
            <consortium name="The Broad Institute Genome Sequencing Center for Infectious Disease"/>
            <person name="Wu L."/>
            <person name="Ma J."/>
        </authorList>
    </citation>
    <scope>NUCLEOTIDE SEQUENCE [LARGE SCALE GENOMIC DNA]</scope>
    <source>
        <strain evidence="3 4">JCM 14283</strain>
    </source>
</reference>
<evidence type="ECO:0000259" key="1">
    <source>
        <dbReference type="Pfam" id="PF01548"/>
    </source>
</evidence>
<evidence type="ECO:0000259" key="2">
    <source>
        <dbReference type="Pfam" id="PF02371"/>
    </source>
</evidence>
<dbReference type="EMBL" id="BAAANB010000005">
    <property type="protein sequence ID" value="GAA2026909.1"/>
    <property type="molecule type" value="Genomic_DNA"/>
</dbReference>
<dbReference type="PANTHER" id="PTHR33055:SF16">
    <property type="entry name" value="TRANSPOSASE FOR INSERTION SEQUENCE ELEMENT IS1547"/>
    <property type="match status" value="1"/>
</dbReference>
<dbReference type="RefSeq" id="WP_343989748.1">
    <property type="nucleotide sequence ID" value="NZ_BAAANB010000005.1"/>
</dbReference>
<dbReference type="NCBIfam" id="NF033542">
    <property type="entry name" value="transpos_IS110"/>
    <property type="match status" value="1"/>
</dbReference>
<protein>
    <submittedName>
        <fullName evidence="3">IS110 family transposase</fullName>
    </submittedName>
</protein>
<feature type="domain" description="Transposase IS110-like N-terminal" evidence="1">
    <location>
        <begin position="7"/>
        <end position="160"/>
    </location>
</feature>
<dbReference type="Pfam" id="PF01548">
    <property type="entry name" value="DEDD_Tnp_IS110"/>
    <property type="match status" value="1"/>
</dbReference>
<feature type="domain" description="Transposase IS116/IS110/IS902 C-terminal" evidence="2">
    <location>
        <begin position="227"/>
        <end position="310"/>
    </location>
</feature>
<evidence type="ECO:0000313" key="4">
    <source>
        <dbReference type="Proteomes" id="UP001501285"/>
    </source>
</evidence>
<dbReference type="InterPro" id="IPR002525">
    <property type="entry name" value="Transp_IS110-like_N"/>
</dbReference>
<sequence>MRDVITVGIDAHSQVHAAAAVDSRGRVVAQLETGTDRSELGRMLTWVQALPVPREIAVEGAKGFGRPLTLLLLAAGEEVVDVPTHLTAHGRRTSRRRGKDDEGDAIIIARVAIREDTLPRMDAAHLNTDMKLLVDARDQLVQEQIRVRNRLHALLIGLCPGHRAVTGALTSKAALQRARVLAMKERASDPVRAHLALVAIRRLTALGKETAELGVLIATHLRQESHEHLLAIPGVGQLTAAKILGETHDARHFPSAAAFAAHAGSAPIPASSGNTTRHRLARGGNRQLNRALYTIARSQARWHPDARTYLARKRAEGKSAAEARRCLKRHLAAVVYRAMLRDLQAHEPPRPGTTAAAA</sequence>
<evidence type="ECO:0000313" key="3">
    <source>
        <dbReference type="EMBL" id="GAA2026909.1"/>
    </source>
</evidence>
<proteinExistence type="predicted"/>
<dbReference type="InterPro" id="IPR003346">
    <property type="entry name" value="Transposase_20"/>
</dbReference>
<gene>
    <name evidence="3" type="ORF">GCM10009740_15800</name>
</gene>
<organism evidence="3 4">
    <name type="scientific">Terrabacter terrae</name>
    <dbReference type="NCBI Taxonomy" id="318434"/>
    <lineage>
        <taxon>Bacteria</taxon>
        <taxon>Bacillati</taxon>
        <taxon>Actinomycetota</taxon>
        <taxon>Actinomycetes</taxon>
        <taxon>Micrococcales</taxon>
        <taxon>Intrasporangiaceae</taxon>
        <taxon>Terrabacter</taxon>
    </lineage>
</organism>
<dbReference type="Pfam" id="PF02371">
    <property type="entry name" value="Transposase_20"/>
    <property type="match status" value="1"/>
</dbReference>
<accession>A0ABN2U3C7</accession>
<comment type="caution">
    <text evidence="3">The sequence shown here is derived from an EMBL/GenBank/DDBJ whole genome shotgun (WGS) entry which is preliminary data.</text>
</comment>
<name>A0ABN2U3C7_9MICO</name>
<keyword evidence="4" id="KW-1185">Reference proteome</keyword>
<dbReference type="Proteomes" id="UP001501285">
    <property type="component" value="Unassembled WGS sequence"/>
</dbReference>
<dbReference type="PANTHER" id="PTHR33055">
    <property type="entry name" value="TRANSPOSASE FOR INSERTION SEQUENCE ELEMENT IS1111A"/>
    <property type="match status" value="1"/>
</dbReference>
<dbReference type="InterPro" id="IPR047650">
    <property type="entry name" value="Transpos_IS110"/>
</dbReference>